<evidence type="ECO:0000313" key="1">
    <source>
        <dbReference type="EMBL" id="KAK9885116.1"/>
    </source>
</evidence>
<keyword evidence="2" id="KW-1185">Reference proteome</keyword>
<gene>
    <name evidence="1" type="ORF">WA026_009340</name>
</gene>
<organism evidence="1 2">
    <name type="scientific">Henosepilachna vigintioctopunctata</name>
    <dbReference type="NCBI Taxonomy" id="420089"/>
    <lineage>
        <taxon>Eukaryota</taxon>
        <taxon>Metazoa</taxon>
        <taxon>Ecdysozoa</taxon>
        <taxon>Arthropoda</taxon>
        <taxon>Hexapoda</taxon>
        <taxon>Insecta</taxon>
        <taxon>Pterygota</taxon>
        <taxon>Neoptera</taxon>
        <taxon>Endopterygota</taxon>
        <taxon>Coleoptera</taxon>
        <taxon>Polyphaga</taxon>
        <taxon>Cucujiformia</taxon>
        <taxon>Coccinelloidea</taxon>
        <taxon>Coccinellidae</taxon>
        <taxon>Epilachninae</taxon>
        <taxon>Epilachnini</taxon>
        <taxon>Henosepilachna</taxon>
    </lineage>
</organism>
<comment type="caution">
    <text evidence="1">The sequence shown here is derived from an EMBL/GenBank/DDBJ whole genome shotgun (WGS) entry which is preliminary data.</text>
</comment>
<accession>A0AAW1UND6</accession>
<name>A0AAW1UND6_9CUCU</name>
<dbReference type="AlphaFoldDB" id="A0AAW1UND6"/>
<proteinExistence type="predicted"/>
<dbReference type="Proteomes" id="UP001431783">
    <property type="component" value="Unassembled WGS sequence"/>
</dbReference>
<dbReference type="EMBL" id="JARQZJ010000094">
    <property type="protein sequence ID" value="KAK9885116.1"/>
    <property type="molecule type" value="Genomic_DNA"/>
</dbReference>
<evidence type="ECO:0000313" key="2">
    <source>
        <dbReference type="Proteomes" id="UP001431783"/>
    </source>
</evidence>
<reference evidence="1 2" key="1">
    <citation type="submission" date="2023-03" db="EMBL/GenBank/DDBJ databases">
        <title>Genome insight into feeding habits of ladybird beetles.</title>
        <authorList>
            <person name="Li H.-S."/>
            <person name="Huang Y.-H."/>
            <person name="Pang H."/>
        </authorList>
    </citation>
    <scope>NUCLEOTIDE SEQUENCE [LARGE SCALE GENOMIC DNA]</scope>
    <source>
        <strain evidence="1">SYSU_2023b</strain>
        <tissue evidence="1">Whole body</tissue>
    </source>
</reference>
<sequence length="237" mass="26009">MPATALFNMCFEFQNIGRNHFFSPCQQKLTTKIRDTLNDSPVSKTYPKARYSQIISKELSSRNNGESAEPVSRRNPTGRTLPWCGAEVAKPCTANANSLVKLTFHEAWCSKKNRENSHCIVNEYRAKSLCKCDADTITFIEANRNCHLFVIGAPGYGTDDESAEPASRRTPTGHTLSGCGSENRITTIEHQQISCQTSCVSVKGYMLAPSVLPTKSAFTVVGALGYDILRVAVCDSS</sequence>
<protein>
    <submittedName>
        <fullName evidence="1">Uncharacterized protein</fullName>
    </submittedName>
</protein>